<keyword evidence="5" id="KW-1185">Reference proteome</keyword>
<dbReference type="EMBL" id="MCBT01000015">
    <property type="protein sequence ID" value="OEG74799.1"/>
    <property type="molecule type" value="Genomic_DNA"/>
</dbReference>
<dbReference type="InterPro" id="IPR029068">
    <property type="entry name" value="Glyas_Bleomycin-R_OHBP_Dase"/>
</dbReference>
<dbReference type="PANTHER" id="PTHR46142:SF3">
    <property type="entry name" value="F18B13.24 PROTEIN"/>
    <property type="match status" value="1"/>
</dbReference>
<reference evidence="3 4" key="1">
    <citation type="submission" date="2016-07" db="EMBL/GenBank/DDBJ databases">
        <title>Whole-genome of two Shewanella species isolated from a digestive organ of sea cucumber Apostichopus japonicus Selenka 1867.</title>
        <authorList>
            <person name="Hong H.-H."/>
            <person name="Choi H."/>
            <person name="Cheon S."/>
            <person name="Oh J.-S."/>
            <person name="Lee H.-G."/>
            <person name="Park C."/>
        </authorList>
    </citation>
    <scope>NUCLEOTIDE SEQUENCE [LARGE SCALE GENOMIC DNA]</scope>
    <source>
        <strain evidence="3 4">CSB03KR</strain>
    </source>
</reference>
<dbReference type="Proteomes" id="UP000095230">
    <property type="component" value="Unassembled WGS sequence"/>
</dbReference>
<dbReference type="Pfam" id="PF00903">
    <property type="entry name" value="Glyoxalase"/>
    <property type="match status" value="1"/>
</dbReference>
<proteinExistence type="predicted"/>
<evidence type="ECO:0000313" key="2">
    <source>
        <dbReference type="EMBL" id="GIU42543.1"/>
    </source>
</evidence>
<dbReference type="EMBL" id="BPEU01000018">
    <property type="protein sequence ID" value="GIU42543.1"/>
    <property type="molecule type" value="Genomic_DNA"/>
</dbReference>
<organism evidence="3 4">
    <name type="scientific">Shewanella colwelliana</name>
    <name type="common">Alteromonas colwelliana</name>
    <dbReference type="NCBI Taxonomy" id="23"/>
    <lineage>
        <taxon>Bacteria</taxon>
        <taxon>Pseudomonadati</taxon>
        <taxon>Pseudomonadota</taxon>
        <taxon>Gammaproteobacteria</taxon>
        <taxon>Alteromonadales</taxon>
        <taxon>Shewanellaceae</taxon>
        <taxon>Shewanella</taxon>
    </lineage>
</organism>
<protein>
    <recommendedName>
        <fullName evidence="1">VOC domain-containing protein</fullName>
    </recommendedName>
</protein>
<dbReference type="PANTHER" id="PTHR46142">
    <property type="match status" value="1"/>
</dbReference>
<dbReference type="InterPro" id="IPR037523">
    <property type="entry name" value="VOC_core"/>
</dbReference>
<dbReference type="SUPFAM" id="SSF54593">
    <property type="entry name" value="Glyoxalase/Bleomycin resistance protein/Dihydroxybiphenyl dioxygenase"/>
    <property type="match status" value="1"/>
</dbReference>
<dbReference type="Gene3D" id="3.10.180.10">
    <property type="entry name" value="2,3-Dihydroxybiphenyl 1,2-Dioxygenase, domain 1"/>
    <property type="match status" value="1"/>
</dbReference>
<comment type="caution">
    <text evidence="3">The sequence shown here is derived from an EMBL/GenBank/DDBJ whole genome shotgun (WGS) entry which is preliminary data.</text>
</comment>
<dbReference type="InterPro" id="IPR004360">
    <property type="entry name" value="Glyas_Fos-R_dOase_dom"/>
</dbReference>
<reference evidence="2 5" key="2">
    <citation type="submission" date="2021-05" db="EMBL/GenBank/DDBJ databases">
        <title>Molecular characterization for Shewanella algae harboring chromosomal blaOXA-55-like strains isolated from clinical and environment sample.</title>
        <authorList>
            <person name="Ohama Y."/>
            <person name="Aoki K."/>
            <person name="Harada S."/>
            <person name="Moriya K."/>
            <person name="Ishii Y."/>
            <person name="Tateda K."/>
        </authorList>
    </citation>
    <scope>NUCLEOTIDE SEQUENCE [LARGE SCALE GENOMIC DNA]</scope>
    <source>
        <strain evidence="2 5">MBTL60-118</strain>
    </source>
</reference>
<evidence type="ECO:0000313" key="3">
    <source>
        <dbReference type="EMBL" id="OEG74799.1"/>
    </source>
</evidence>
<evidence type="ECO:0000313" key="4">
    <source>
        <dbReference type="Proteomes" id="UP000095230"/>
    </source>
</evidence>
<dbReference type="OrthoDB" id="9804944at2"/>
<dbReference type="STRING" id="23.BEL05_01710"/>
<dbReference type="Proteomes" id="UP000773469">
    <property type="component" value="Unassembled WGS sequence"/>
</dbReference>
<dbReference type="PROSITE" id="PS51819">
    <property type="entry name" value="VOC"/>
    <property type="match status" value="1"/>
</dbReference>
<gene>
    <name evidence="3" type="ORF">BEL05_01710</name>
    <name evidence="2" type="ORF">TUM3794_26110</name>
</gene>
<evidence type="ECO:0000313" key="5">
    <source>
        <dbReference type="Proteomes" id="UP000773469"/>
    </source>
</evidence>
<evidence type="ECO:0000259" key="1">
    <source>
        <dbReference type="PROSITE" id="PS51819"/>
    </source>
</evidence>
<dbReference type="RefSeq" id="WP_028763626.1">
    <property type="nucleotide sequence ID" value="NZ_BPEU01000018.1"/>
</dbReference>
<dbReference type="AlphaFoldDB" id="A0A1E5IW47"/>
<accession>A0A1E5IW47</accession>
<sequence length="147" mass="16334">MNIIGLDHFTIRTSRLDDTRTFFQVVLGLQIGWRPPFGFAGHWLYAADKPILHLVEAGTVALDTYLGGSTNGYGSGRIDHLSFRGSDLHQMQQHLSQLEIMFQERIVPEIGEHQLFLQDPNGITVEVIFPLTQRNASAGAATTDSTL</sequence>
<name>A0A1E5IW47_SHECO</name>
<feature type="domain" description="VOC" evidence="1">
    <location>
        <begin position="5"/>
        <end position="130"/>
    </location>
</feature>